<evidence type="ECO:0000256" key="2">
    <source>
        <dbReference type="SAM" id="MobiDB-lite"/>
    </source>
</evidence>
<dbReference type="GO" id="GO:0007165">
    <property type="term" value="P:signal transduction"/>
    <property type="evidence" value="ECO:0007669"/>
    <property type="project" value="InterPro"/>
</dbReference>
<evidence type="ECO:0000313" key="5">
    <source>
        <dbReference type="RefSeq" id="XP_034052225.1"/>
    </source>
</evidence>
<dbReference type="InterPro" id="IPR054722">
    <property type="entry name" value="PolX-like_BBD"/>
</dbReference>
<dbReference type="Pfam" id="PF22936">
    <property type="entry name" value="Pol_BBD"/>
    <property type="match status" value="1"/>
</dbReference>
<feature type="region of interest" description="Disordered" evidence="2">
    <location>
        <begin position="271"/>
        <end position="299"/>
    </location>
</feature>
<keyword evidence="1" id="KW-0175">Coiled coil</keyword>
<feature type="compositionally biased region" description="Basic and acidic residues" evidence="2">
    <location>
        <begin position="388"/>
        <end position="397"/>
    </location>
</feature>
<feature type="domain" description="Ras-associating" evidence="3">
    <location>
        <begin position="151"/>
        <end position="236"/>
    </location>
</feature>
<proteinExistence type="predicted"/>
<dbReference type="Gene3D" id="3.10.20.90">
    <property type="entry name" value="Phosphatidylinositol 3-kinase Catalytic Subunit, Chain A, domain 1"/>
    <property type="match status" value="1"/>
</dbReference>
<dbReference type="PANTHER" id="PTHR15286">
    <property type="entry name" value="RAS-ASSOCIATING DOMAIN CONTAINING PROTEIN"/>
    <property type="match status" value="1"/>
</dbReference>
<feature type="compositionally biased region" description="Polar residues" evidence="2">
    <location>
        <begin position="373"/>
        <end position="384"/>
    </location>
</feature>
<dbReference type="Proteomes" id="UP000515161">
    <property type="component" value="Unplaced"/>
</dbReference>
<protein>
    <submittedName>
        <fullName evidence="5">Ras association domain-containing protein 8</fullName>
    </submittedName>
</protein>
<dbReference type="InterPro" id="IPR000159">
    <property type="entry name" value="RA_dom"/>
</dbReference>
<dbReference type="Pfam" id="PF00788">
    <property type="entry name" value="RA"/>
    <property type="match status" value="1"/>
</dbReference>
<feature type="coiled-coil region" evidence="1">
    <location>
        <begin position="427"/>
        <end position="475"/>
    </location>
</feature>
<dbReference type="GeneID" id="117532815"/>
<keyword evidence="4" id="KW-1185">Reference proteome</keyword>
<dbReference type="CTD" id="561036"/>
<dbReference type="PANTHER" id="PTHR15286:SF16">
    <property type="entry name" value="RAS ASSOCIATION DOMAIN-CONTAINING PROTEIN 8"/>
    <property type="match status" value="1"/>
</dbReference>
<feature type="region of interest" description="Disordered" evidence="2">
    <location>
        <begin position="132"/>
        <end position="151"/>
    </location>
</feature>
<dbReference type="InterPro" id="IPR033593">
    <property type="entry name" value="N-RASSF"/>
</dbReference>
<dbReference type="SUPFAM" id="SSF54236">
    <property type="entry name" value="Ubiquitin-like"/>
    <property type="match status" value="1"/>
</dbReference>
<organism evidence="4 5">
    <name type="scientific">Gymnodraco acuticeps</name>
    <name type="common">Antarctic dragonfish</name>
    <dbReference type="NCBI Taxonomy" id="8218"/>
    <lineage>
        <taxon>Eukaryota</taxon>
        <taxon>Metazoa</taxon>
        <taxon>Chordata</taxon>
        <taxon>Craniata</taxon>
        <taxon>Vertebrata</taxon>
        <taxon>Euteleostomi</taxon>
        <taxon>Actinopterygii</taxon>
        <taxon>Neopterygii</taxon>
        <taxon>Teleostei</taxon>
        <taxon>Neoteleostei</taxon>
        <taxon>Acanthomorphata</taxon>
        <taxon>Eupercaria</taxon>
        <taxon>Perciformes</taxon>
        <taxon>Notothenioidei</taxon>
        <taxon>Bathydraconidae</taxon>
        <taxon>Gymnodraco</taxon>
    </lineage>
</organism>
<reference evidence="5" key="1">
    <citation type="submission" date="2025-08" db="UniProtKB">
        <authorList>
            <consortium name="RefSeq"/>
        </authorList>
    </citation>
    <scope>IDENTIFICATION</scope>
</reference>
<feature type="compositionally biased region" description="Basic and acidic residues" evidence="2">
    <location>
        <begin position="134"/>
        <end position="149"/>
    </location>
</feature>
<evidence type="ECO:0000259" key="3">
    <source>
        <dbReference type="SMART" id="SM00314"/>
    </source>
</evidence>
<sequence>MPGGTGEAAGGGDYTLKVRAEETSLQRQQLQTHRKRLIVDRGASSHIINDKKKFKIFDSTFKPERHSMELADGRRTFGVAHGRGEAEMCLIDCEGRRCKVTLRNALYIPSYPQELFSVKSATANGAKVFFDEENPPRAEQPEPQHDKTGQKTGTMEVKVFVDGIPRVVCGVTEETTCQEVVIALAQALGQPGRYTLQEKFKDFERSMAPNECLLETLEKYGQQARDVRLTLLHNGPLVLDEMNRTKVGRYQPCPPLRRKDAGTRMRRGSGLLSLHRQSLPPSLRQEAEQQKEDVKRPKRKSLTLMEEAWEWLESLGKGKVYSTACDKDSSKKTDKRNCTSLGVSLTVDDGNSGRRSRSKVRGHKSVKSDLDHQTSCCMGSQTRSKVSKRAEKTEVAKSDQVASSKSATSEDEKNSRRETIIYQLSCLQDLQDQIARIDKQILELEEKQRAEKDEQEAQERMVEEEVEQIKFWENELKAEEGFEKDLQSQFLEMRANTVRCKAKLEEYKHKMQGLDFFATPNIAEGVSESISENVENAATENSAVSTKDQQSDQDGDVNINRKFLPSRDLNPPHALVPPGQIKERRPTGPTELREWWTRWSQAQGPQPQTRKKVIHRSELTIYLGSTKV</sequence>
<feature type="compositionally biased region" description="Basic residues" evidence="2">
    <location>
        <begin position="354"/>
        <end position="365"/>
    </location>
</feature>
<accession>A0A6P8T4K3</accession>
<feature type="compositionally biased region" description="Basic and acidic residues" evidence="2">
    <location>
        <begin position="285"/>
        <end position="295"/>
    </location>
</feature>
<dbReference type="OrthoDB" id="10051571at2759"/>
<evidence type="ECO:0000256" key="1">
    <source>
        <dbReference type="SAM" id="Coils"/>
    </source>
</evidence>
<feature type="region of interest" description="Disordered" evidence="2">
    <location>
        <begin position="534"/>
        <end position="589"/>
    </location>
</feature>
<gene>
    <name evidence="5" type="primary">rassf11</name>
</gene>
<name>A0A6P8T4K3_GYMAC</name>
<dbReference type="InterPro" id="IPR029071">
    <property type="entry name" value="Ubiquitin-like_domsf"/>
</dbReference>
<dbReference type="RefSeq" id="XP_034052225.1">
    <property type="nucleotide sequence ID" value="XM_034196334.1"/>
</dbReference>
<dbReference type="InParanoid" id="A0A6P8T4K3"/>
<feature type="region of interest" description="Disordered" evidence="2">
    <location>
        <begin position="342"/>
        <end position="414"/>
    </location>
</feature>
<dbReference type="SMART" id="SM00314">
    <property type="entry name" value="RA"/>
    <property type="match status" value="1"/>
</dbReference>
<evidence type="ECO:0000313" key="4">
    <source>
        <dbReference type="Proteomes" id="UP000515161"/>
    </source>
</evidence>
<dbReference type="KEGG" id="gacu:117532815"/>
<feature type="compositionally biased region" description="Polar residues" evidence="2">
    <location>
        <begin position="534"/>
        <end position="548"/>
    </location>
</feature>
<dbReference type="AlphaFoldDB" id="A0A6P8T4K3"/>